<name>A0A229SXU1_9PSEU</name>
<dbReference type="EMBL" id="NMUL01000031">
    <property type="protein sequence ID" value="OXM63788.1"/>
    <property type="molecule type" value="Genomic_DNA"/>
</dbReference>
<sequence>MTANENSPEGPEAELARSRQQIKEAKEAAKDADLRDPVEGDDGEVPVTDPPYHHGEQGSTPSGT</sequence>
<dbReference type="AlphaFoldDB" id="A0A229SXU1"/>
<accession>A0A229SXU1</accession>
<protein>
    <submittedName>
        <fullName evidence="2">Uncharacterized protein</fullName>
    </submittedName>
</protein>
<evidence type="ECO:0000313" key="2">
    <source>
        <dbReference type="EMBL" id="OXM63788.1"/>
    </source>
</evidence>
<keyword evidence="3" id="KW-1185">Reference proteome</keyword>
<proteinExistence type="predicted"/>
<comment type="caution">
    <text evidence="2">The sequence shown here is derived from an EMBL/GenBank/DDBJ whole genome shotgun (WGS) entry which is preliminary data.</text>
</comment>
<organism evidence="2 3">
    <name type="scientific">Amycolatopsis vastitatis</name>
    <dbReference type="NCBI Taxonomy" id="1905142"/>
    <lineage>
        <taxon>Bacteria</taxon>
        <taxon>Bacillati</taxon>
        <taxon>Actinomycetota</taxon>
        <taxon>Actinomycetes</taxon>
        <taxon>Pseudonocardiales</taxon>
        <taxon>Pseudonocardiaceae</taxon>
        <taxon>Amycolatopsis</taxon>
    </lineage>
</organism>
<evidence type="ECO:0000256" key="1">
    <source>
        <dbReference type="SAM" id="MobiDB-lite"/>
    </source>
</evidence>
<dbReference type="OrthoDB" id="3637126at2"/>
<feature type="region of interest" description="Disordered" evidence="1">
    <location>
        <begin position="1"/>
        <end position="64"/>
    </location>
</feature>
<feature type="compositionally biased region" description="Basic and acidic residues" evidence="1">
    <location>
        <begin position="14"/>
        <end position="38"/>
    </location>
</feature>
<dbReference type="Proteomes" id="UP000215199">
    <property type="component" value="Unassembled WGS sequence"/>
</dbReference>
<evidence type="ECO:0000313" key="3">
    <source>
        <dbReference type="Proteomes" id="UP000215199"/>
    </source>
</evidence>
<dbReference type="RefSeq" id="WP_093950763.1">
    <property type="nucleotide sequence ID" value="NZ_NMUL01000031.1"/>
</dbReference>
<reference evidence="3" key="1">
    <citation type="submission" date="2017-07" db="EMBL/GenBank/DDBJ databases">
        <title>Comparative genome mining reveals phylogenetic distribution patterns of secondary metabolites in Amycolatopsis.</title>
        <authorList>
            <person name="Adamek M."/>
            <person name="Alanjary M."/>
            <person name="Sales-Ortells H."/>
            <person name="Goodfellow M."/>
            <person name="Bull A.T."/>
            <person name="Kalinowski J."/>
            <person name="Ziemert N."/>
        </authorList>
    </citation>
    <scope>NUCLEOTIDE SEQUENCE [LARGE SCALE GENOMIC DNA]</scope>
    <source>
        <strain evidence="3">H5</strain>
    </source>
</reference>
<gene>
    <name evidence="2" type="ORF">CF165_29025</name>
</gene>